<evidence type="ECO:0000313" key="2">
    <source>
        <dbReference type="Proteomes" id="UP000813215"/>
    </source>
</evidence>
<proteinExistence type="predicted"/>
<dbReference type="AlphaFoldDB" id="A0A9E3LUS1"/>
<comment type="caution">
    <text evidence="1">The sequence shown here is derived from an EMBL/GenBank/DDBJ whole genome shotgun (WGS) entry which is preliminary data.</text>
</comment>
<organism evidence="1 2">
    <name type="scientific">Pelatocladus maniniholoensis HA4357-MV3</name>
    <dbReference type="NCBI Taxonomy" id="1117104"/>
    <lineage>
        <taxon>Bacteria</taxon>
        <taxon>Bacillati</taxon>
        <taxon>Cyanobacteriota</taxon>
        <taxon>Cyanophyceae</taxon>
        <taxon>Nostocales</taxon>
        <taxon>Nostocaceae</taxon>
        <taxon>Pelatocladus</taxon>
    </lineage>
</organism>
<sequence>MSKTKFLRLLTIGTFLSALYLGTNTLPASSQRTSADNSASLYKGATCTTSKSSGRIKTDSTNVSVSRQLYTSSMSMYTARNKFIMLTCKADPKKFSTLKLQIGVSDDDSKQQSIMTVNIYQGGNLQHAYKDIGPGKLINTVLDLEDRKITKPENIAIELLCEKANPYCTVYFFEAQLLPNSNSNYIAPKSSKSSINTSQLGLQFTNK</sequence>
<evidence type="ECO:0000313" key="1">
    <source>
        <dbReference type="EMBL" id="MBW4433320.1"/>
    </source>
</evidence>
<accession>A0A9E3LUS1</accession>
<gene>
    <name evidence="1" type="ORF">KME28_16755</name>
</gene>
<reference evidence="1" key="1">
    <citation type="submission" date="2021-05" db="EMBL/GenBank/DDBJ databases">
        <authorList>
            <person name="Pietrasiak N."/>
            <person name="Ward R."/>
            <person name="Stajich J.E."/>
            <person name="Kurbessoian T."/>
        </authorList>
    </citation>
    <scope>NUCLEOTIDE SEQUENCE</scope>
    <source>
        <strain evidence="1">HA4357-MV3</strain>
    </source>
</reference>
<dbReference type="Proteomes" id="UP000813215">
    <property type="component" value="Unassembled WGS sequence"/>
</dbReference>
<name>A0A9E3LUS1_9NOST</name>
<dbReference type="EMBL" id="JAHHHW010000102">
    <property type="protein sequence ID" value="MBW4433320.1"/>
    <property type="molecule type" value="Genomic_DNA"/>
</dbReference>
<reference evidence="1" key="2">
    <citation type="journal article" date="2022" name="Microbiol. Resour. Announc.">
        <title>Metagenome Sequencing to Explore Phylogenomics of Terrestrial Cyanobacteria.</title>
        <authorList>
            <person name="Ward R.D."/>
            <person name="Stajich J.E."/>
            <person name="Johansen J.R."/>
            <person name="Huntemann M."/>
            <person name="Clum A."/>
            <person name="Foster B."/>
            <person name="Foster B."/>
            <person name="Roux S."/>
            <person name="Palaniappan K."/>
            <person name="Varghese N."/>
            <person name="Mukherjee S."/>
            <person name="Reddy T.B.K."/>
            <person name="Daum C."/>
            <person name="Copeland A."/>
            <person name="Chen I.A."/>
            <person name="Ivanova N.N."/>
            <person name="Kyrpides N.C."/>
            <person name="Shapiro N."/>
            <person name="Eloe-Fadrosh E.A."/>
            <person name="Pietrasiak N."/>
        </authorList>
    </citation>
    <scope>NUCLEOTIDE SEQUENCE</scope>
    <source>
        <strain evidence="1">HA4357-MV3</strain>
    </source>
</reference>
<protein>
    <submittedName>
        <fullName evidence="1">Uncharacterized protein</fullName>
    </submittedName>
</protein>